<dbReference type="InterPro" id="IPR002942">
    <property type="entry name" value="S4_RNA-bd"/>
</dbReference>
<evidence type="ECO:0000256" key="3">
    <source>
        <dbReference type="PROSITE-ProRule" id="PRU00182"/>
    </source>
</evidence>
<dbReference type="EMBL" id="JAUFPT010000056">
    <property type="protein sequence ID" value="MDN3572145.1"/>
    <property type="molecule type" value="Genomic_DNA"/>
</dbReference>
<dbReference type="NCBIfam" id="TIGR00478">
    <property type="entry name" value="tly"/>
    <property type="match status" value="1"/>
</dbReference>
<dbReference type="Pfam" id="PF01728">
    <property type="entry name" value="FtsJ"/>
    <property type="match status" value="1"/>
</dbReference>
<comment type="caution">
    <text evidence="5">The sequence shown here is derived from an EMBL/GenBank/DDBJ whole genome shotgun (WGS) entry which is preliminary data.</text>
</comment>
<proteinExistence type="inferred from homology"/>
<evidence type="ECO:0000256" key="2">
    <source>
        <dbReference type="ARBA" id="ARBA00029460"/>
    </source>
</evidence>
<dbReference type="InterPro" id="IPR036986">
    <property type="entry name" value="S4_RNA-bd_sf"/>
</dbReference>
<keyword evidence="5" id="KW-0489">Methyltransferase</keyword>
<protein>
    <submittedName>
        <fullName evidence="5">TlyA family RNA methyltransferase</fullName>
    </submittedName>
</protein>
<dbReference type="RefSeq" id="WP_238290575.1">
    <property type="nucleotide sequence ID" value="NZ_BPQS01000025.1"/>
</dbReference>
<dbReference type="InterPro" id="IPR029063">
    <property type="entry name" value="SAM-dependent_MTases_sf"/>
</dbReference>
<dbReference type="InterPro" id="IPR002877">
    <property type="entry name" value="RNA_MeTrfase_FtsJ_dom"/>
</dbReference>
<keyword evidence="6" id="KW-1185">Reference proteome</keyword>
<sequence length="258" mass="26539">MTRDRPIADRAATGAPPPRRADLFLVEQGHFESRARAQAAIKAGLVRIDGRPLTRASEPVAAGARVDAAPAHPYVSRGGLKLAAALDAFLLDPRGRTGLDVGASTGGFTDVLLGRGAHHVHAVDVGRGQLHPRLAADPRVTNLEGTDIRGLDPAALTPRPDLAGIDVSFIGLRLVLPVLPALLAPGAELVALIKPQFEAGRARVGRGGLVRDPAVHAEVCAAVRSALEALGAAILGLVDSPVPGGDGNAEFLIGARLP</sequence>
<dbReference type="InterPro" id="IPR047048">
    <property type="entry name" value="TlyA"/>
</dbReference>
<dbReference type="Proteomes" id="UP001244297">
    <property type="component" value="Unassembled WGS sequence"/>
</dbReference>
<dbReference type="Gene3D" id="3.40.50.150">
    <property type="entry name" value="Vaccinia Virus protein VP39"/>
    <property type="match status" value="1"/>
</dbReference>
<keyword evidence="1 3" id="KW-0694">RNA-binding</keyword>
<dbReference type="Gene3D" id="3.10.290.10">
    <property type="entry name" value="RNA-binding S4 domain"/>
    <property type="match status" value="1"/>
</dbReference>
<dbReference type="PIRSF" id="PIRSF005578">
    <property type="entry name" value="TlyA"/>
    <property type="match status" value="1"/>
</dbReference>
<dbReference type="GO" id="GO:0008168">
    <property type="term" value="F:methyltransferase activity"/>
    <property type="evidence" value="ECO:0007669"/>
    <property type="project" value="UniProtKB-KW"/>
</dbReference>
<reference evidence="6" key="1">
    <citation type="journal article" date="2019" name="Int. J. Syst. Evol. Microbiol.">
        <title>The Global Catalogue of Microorganisms (GCM) 10K type strain sequencing project: providing services to taxonomists for standard genome sequencing and annotation.</title>
        <authorList>
            <consortium name="The Broad Institute Genomics Platform"/>
            <consortium name="The Broad Institute Genome Sequencing Center for Infectious Disease"/>
            <person name="Wu L."/>
            <person name="Ma J."/>
        </authorList>
    </citation>
    <scope>NUCLEOTIDE SEQUENCE [LARGE SCALE GENOMIC DNA]</scope>
    <source>
        <strain evidence="6">CECT 7806</strain>
    </source>
</reference>
<dbReference type="SUPFAM" id="SSF53335">
    <property type="entry name" value="S-adenosyl-L-methionine-dependent methyltransferases"/>
    <property type="match status" value="1"/>
</dbReference>
<dbReference type="GO" id="GO:0032259">
    <property type="term" value="P:methylation"/>
    <property type="evidence" value="ECO:0007669"/>
    <property type="project" value="UniProtKB-KW"/>
</dbReference>
<dbReference type="PANTHER" id="PTHR32319">
    <property type="entry name" value="BACTERIAL HEMOLYSIN-LIKE PROTEIN"/>
    <property type="match status" value="1"/>
</dbReference>
<evidence type="ECO:0000313" key="6">
    <source>
        <dbReference type="Proteomes" id="UP001244297"/>
    </source>
</evidence>
<keyword evidence="5" id="KW-0808">Transferase</keyword>
<dbReference type="InterPro" id="IPR004538">
    <property type="entry name" value="Hemolysin_A/TlyA"/>
</dbReference>
<dbReference type="PROSITE" id="PS50889">
    <property type="entry name" value="S4"/>
    <property type="match status" value="1"/>
</dbReference>
<name>A0ABT8AQX4_9HYPH</name>
<comment type="similarity">
    <text evidence="2">Belongs to the TlyA family.</text>
</comment>
<accession>A0ABT8AQX4</accession>
<feature type="domain" description="RNA-binding S4" evidence="4">
    <location>
        <begin position="19"/>
        <end position="83"/>
    </location>
</feature>
<dbReference type="SMART" id="SM00363">
    <property type="entry name" value="S4"/>
    <property type="match status" value="1"/>
</dbReference>
<dbReference type="PANTHER" id="PTHR32319:SF0">
    <property type="entry name" value="BACTERIAL HEMOLYSIN-LIKE PROTEIN"/>
    <property type="match status" value="1"/>
</dbReference>
<evidence type="ECO:0000256" key="1">
    <source>
        <dbReference type="ARBA" id="ARBA00022884"/>
    </source>
</evidence>
<gene>
    <name evidence="5" type="ORF">QWZ18_16125</name>
</gene>
<evidence type="ECO:0000259" key="4">
    <source>
        <dbReference type="SMART" id="SM00363"/>
    </source>
</evidence>
<organism evidence="5 6">
    <name type="scientific">Methylobacterium longum</name>
    <dbReference type="NCBI Taxonomy" id="767694"/>
    <lineage>
        <taxon>Bacteria</taxon>
        <taxon>Pseudomonadati</taxon>
        <taxon>Pseudomonadota</taxon>
        <taxon>Alphaproteobacteria</taxon>
        <taxon>Hyphomicrobiales</taxon>
        <taxon>Methylobacteriaceae</taxon>
        <taxon>Methylobacterium</taxon>
    </lineage>
</organism>
<dbReference type="SUPFAM" id="SSF55174">
    <property type="entry name" value="Alpha-L RNA-binding motif"/>
    <property type="match status" value="1"/>
</dbReference>
<evidence type="ECO:0000313" key="5">
    <source>
        <dbReference type="EMBL" id="MDN3572145.1"/>
    </source>
</evidence>
<dbReference type="CDD" id="cd00165">
    <property type="entry name" value="S4"/>
    <property type="match status" value="1"/>
</dbReference>
<dbReference type="Pfam" id="PF01479">
    <property type="entry name" value="S4"/>
    <property type="match status" value="1"/>
</dbReference>